<protein>
    <submittedName>
        <fullName evidence="1">Uncharacterized protein</fullName>
    </submittedName>
</protein>
<gene>
    <name evidence="1" type="ORF">ACAOBT_LOCUS17620</name>
</gene>
<evidence type="ECO:0000313" key="2">
    <source>
        <dbReference type="Proteomes" id="UP001152888"/>
    </source>
</evidence>
<evidence type="ECO:0000313" key="1">
    <source>
        <dbReference type="EMBL" id="CAH1987020.1"/>
    </source>
</evidence>
<dbReference type="OrthoDB" id="2668416at2759"/>
<proteinExistence type="predicted"/>
<organism evidence="1 2">
    <name type="scientific">Acanthoscelides obtectus</name>
    <name type="common">Bean weevil</name>
    <name type="synonym">Bruchus obtectus</name>
    <dbReference type="NCBI Taxonomy" id="200917"/>
    <lineage>
        <taxon>Eukaryota</taxon>
        <taxon>Metazoa</taxon>
        <taxon>Ecdysozoa</taxon>
        <taxon>Arthropoda</taxon>
        <taxon>Hexapoda</taxon>
        <taxon>Insecta</taxon>
        <taxon>Pterygota</taxon>
        <taxon>Neoptera</taxon>
        <taxon>Endopterygota</taxon>
        <taxon>Coleoptera</taxon>
        <taxon>Polyphaga</taxon>
        <taxon>Cucujiformia</taxon>
        <taxon>Chrysomeloidea</taxon>
        <taxon>Chrysomelidae</taxon>
        <taxon>Bruchinae</taxon>
        <taxon>Bruchini</taxon>
        <taxon>Acanthoscelides</taxon>
    </lineage>
</organism>
<sequence>MSTTTFDYILYHIKDSITLQNTNYRTCIPPTEMLAVTLRYVVKYYSITATRRRMKCWEDTSQVEIPSPICHIPSNWYQNYKQNSDTSVSPNMDYFKW</sequence>
<accession>A0A9P0L0R5</accession>
<comment type="caution">
    <text evidence="1">The sequence shown here is derived from an EMBL/GenBank/DDBJ whole genome shotgun (WGS) entry which is preliminary data.</text>
</comment>
<dbReference type="AlphaFoldDB" id="A0A9P0L0R5"/>
<dbReference type="Proteomes" id="UP001152888">
    <property type="component" value="Unassembled WGS sequence"/>
</dbReference>
<keyword evidence="2" id="KW-1185">Reference proteome</keyword>
<name>A0A9P0L0R5_ACAOB</name>
<dbReference type="EMBL" id="CAKOFQ010007008">
    <property type="protein sequence ID" value="CAH1987020.1"/>
    <property type="molecule type" value="Genomic_DNA"/>
</dbReference>
<reference evidence="1" key="1">
    <citation type="submission" date="2022-03" db="EMBL/GenBank/DDBJ databases">
        <authorList>
            <person name="Sayadi A."/>
        </authorList>
    </citation>
    <scope>NUCLEOTIDE SEQUENCE</scope>
</reference>